<dbReference type="SUPFAM" id="SSF53448">
    <property type="entry name" value="Nucleotide-diphospho-sugar transferases"/>
    <property type="match status" value="1"/>
</dbReference>
<organism evidence="8 9">
    <name type="scientific">Poecilia mexicana</name>
    <dbReference type="NCBI Taxonomy" id="48701"/>
    <lineage>
        <taxon>Eukaryota</taxon>
        <taxon>Metazoa</taxon>
        <taxon>Chordata</taxon>
        <taxon>Craniata</taxon>
        <taxon>Vertebrata</taxon>
        <taxon>Euteleostomi</taxon>
        <taxon>Actinopterygii</taxon>
        <taxon>Neopterygii</taxon>
        <taxon>Teleostei</taxon>
        <taxon>Neoteleostei</taxon>
        <taxon>Acanthomorphata</taxon>
        <taxon>Ovalentaria</taxon>
        <taxon>Atherinomorphae</taxon>
        <taxon>Cyprinodontiformes</taxon>
        <taxon>Poeciliidae</taxon>
        <taxon>Poeciliinae</taxon>
        <taxon>Poecilia</taxon>
    </lineage>
</organism>
<protein>
    <recommendedName>
        <fullName evidence="4">glycogenin glucosyltransferase</fullName>
        <ecNumber evidence="4">2.4.1.186</ecNumber>
    </recommendedName>
</protein>
<dbReference type="Pfam" id="PF01501">
    <property type="entry name" value="Glyco_transf_8"/>
    <property type="match status" value="1"/>
</dbReference>
<accession>A0A3B3Y8K3</accession>
<dbReference type="STRING" id="48701.ENSPMEP00000023478"/>
<evidence type="ECO:0000256" key="6">
    <source>
        <dbReference type="ARBA" id="ARBA00047924"/>
    </source>
</evidence>
<evidence type="ECO:0000313" key="9">
    <source>
        <dbReference type="Proteomes" id="UP000261480"/>
    </source>
</evidence>
<name>A0A3B3Y8K3_9TELE</name>
<evidence type="ECO:0000256" key="3">
    <source>
        <dbReference type="ARBA" id="ARBA00038162"/>
    </source>
</evidence>
<evidence type="ECO:0000256" key="1">
    <source>
        <dbReference type="ARBA" id="ARBA00004964"/>
    </source>
</evidence>
<reference evidence="8" key="2">
    <citation type="submission" date="2025-09" db="UniProtKB">
        <authorList>
            <consortium name="Ensembl"/>
        </authorList>
    </citation>
    <scope>IDENTIFICATION</scope>
</reference>
<dbReference type="AlphaFoldDB" id="A0A3B3Y8K3"/>
<keyword evidence="2" id="KW-0320">Glycogen biosynthesis</keyword>
<keyword evidence="9" id="KW-1185">Reference proteome</keyword>
<comment type="function">
    <text evidence="7">Glycogenin participates in the glycogen biosynthetic process along with glycogen synthase and glycogen branching enzyme. It catalyzes the formation of a short alpha (1,4)-glucosyl chain covalently attached via a glucose 1-O-tyrosyl linkage to internal tyrosine residues and these chains act as primers for the elongation reaction catalyzed by glycogen synthase.</text>
</comment>
<dbReference type="GO" id="GO:0008466">
    <property type="term" value="F:glycogenin glucosyltransferase activity"/>
    <property type="evidence" value="ECO:0007669"/>
    <property type="project" value="UniProtKB-EC"/>
</dbReference>
<dbReference type="InterPro" id="IPR029044">
    <property type="entry name" value="Nucleotide-diphossugar_trans"/>
</dbReference>
<dbReference type="Gene3D" id="3.90.550.10">
    <property type="entry name" value="Spore Coat Polysaccharide Biosynthesis Protein SpsA, Chain A"/>
    <property type="match status" value="1"/>
</dbReference>
<proteinExistence type="inferred from homology"/>
<comment type="similarity">
    <text evidence="3">Belongs to the glycosyltransferase 8 family. Glycogenin subfamily.</text>
</comment>
<comment type="pathway">
    <text evidence="1">Glycan biosynthesis; glycogen biosynthesis.</text>
</comment>
<comment type="catalytic activity">
    <reaction evidence="6">
        <text>L-tyrosyl-[glycogenin] + UDP-alpha-D-glucose = alpha-D-glucosyl-L-tyrosyl-[glycogenin] + UDP + H(+)</text>
        <dbReference type="Rhea" id="RHEA:23360"/>
        <dbReference type="Rhea" id="RHEA-COMP:14604"/>
        <dbReference type="Rhea" id="RHEA-COMP:14605"/>
        <dbReference type="ChEBI" id="CHEBI:15378"/>
        <dbReference type="ChEBI" id="CHEBI:46858"/>
        <dbReference type="ChEBI" id="CHEBI:58223"/>
        <dbReference type="ChEBI" id="CHEBI:58885"/>
        <dbReference type="ChEBI" id="CHEBI:140573"/>
        <dbReference type="EC" id="2.4.1.186"/>
    </reaction>
    <physiologicalReaction direction="left-to-right" evidence="6">
        <dbReference type="Rhea" id="RHEA:23361"/>
    </physiologicalReaction>
</comment>
<evidence type="ECO:0000256" key="4">
    <source>
        <dbReference type="ARBA" id="ARBA00038934"/>
    </source>
</evidence>
<dbReference type="InterPro" id="IPR002495">
    <property type="entry name" value="Glyco_trans_8"/>
</dbReference>
<evidence type="ECO:0000313" key="8">
    <source>
        <dbReference type="Ensembl" id="ENSPMEP00000023478.1"/>
    </source>
</evidence>
<evidence type="ECO:0000256" key="2">
    <source>
        <dbReference type="ARBA" id="ARBA00023056"/>
    </source>
</evidence>
<evidence type="ECO:0000256" key="5">
    <source>
        <dbReference type="ARBA" id="ARBA00047374"/>
    </source>
</evidence>
<dbReference type="GO" id="GO:0005978">
    <property type="term" value="P:glycogen biosynthetic process"/>
    <property type="evidence" value="ECO:0007669"/>
    <property type="project" value="UniProtKB-KW"/>
</dbReference>
<comment type="catalytic activity">
    <reaction evidence="5">
        <text>[1,4-alpha-D-glucosyl](n)-L-tyrosyl-[glycogenin] + UDP-alpha-D-glucose = [1,4-alpha-D-glucosyl](n+1)-L-tyrosyl-[glycogenin] + UDP + H(+)</text>
        <dbReference type="Rhea" id="RHEA:56560"/>
        <dbReference type="Rhea" id="RHEA-COMP:14606"/>
        <dbReference type="Rhea" id="RHEA-COMP:14607"/>
        <dbReference type="ChEBI" id="CHEBI:15378"/>
        <dbReference type="ChEBI" id="CHEBI:58223"/>
        <dbReference type="ChEBI" id="CHEBI:58885"/>
        <dbReference type="ChEBI" id="CHEBI:140574"/>
        <dbReference type="EC" id="2.4.1.186"/>
    </reaction>
    <physiologicalReaction direction="left-to-right" evidence="5">
        <dbReference type="Rhea" id="RHEA:56561"/>
    </physiologicalReaction>
</comment>
<reference evidence="8" key="1">
    <citation type="submission" date="2025-08" db="UniProtKB">
        <authorList>
            <consortium name="Ensembl"/>
        </authorList>
    </citation>
    <scope>IDENTIFICATION</scope>
</reference>
<dbReference type="Proteomes" id="UP000261480">
    <property type="component" value="Unplaced"/>
</dbReference>
<dbReference type="Ensembl" id="ENSPMET00000010061.1">
    <property type="protein sequence ID" value="ENSPMEP00000023478.1"/>
    <property type="gene ID" value="ENSPMEG00000005120.1"/>
</dbReference>
<sequence length="139" mass="15433">MSDSPNILPLAFVTLATSDSYCQGATVVARSLRRHGTTRCIVVMVTPNISDQSSRKALENVFDEVITVDVKNSEDQLHLSMLGRPELGVTFTKLHCWNLTQYNKCVFLDADTLVSLVGIFHFREFSLPCVSLVRENIGA</sequence>
<dbReference type="EC" id="2.4.1.186" evidence="4"/>
<evidence type="ECO:0000256" key="7">
    <source>
        <dbReference type="ARBA" id="ARBA00049637"/>
    </source>
</evidence>
<dbReference type="PANTHER" id="PTHR11183">
    <property type="entry name" value="GLYCOGENIN SUBFAMILY MEMBER"/>
    <property type="match status" value="1"/>
</dbReference>
<dbReference type="InterPro" id="IPR050587">
    <property type="entry name" value="GNT1/Glycosyltrans_8"/>
</dbReference>